<dbReference type="InParanoid" id="A0A251VE55"/>
<accession>A0A251VE55</accession>
<evidence type="ECO:0000313" key="3">
    <source>
        <dbReference type="Proteomes" id="UP000215914"/>
    </source>
</evidence>
<dbReference type="AlphaFoldDB" id="A0A251VE55"/>
<name>A0A251VE55_HELAN</name>
<evidence type="ECO:0000313" key="2">
    <source>
        <dbReference type="EMBL" id="OTG33559.1"/>
    </source>
</evidence>
<sequence>MPLSSSKTQTPCFQFRCSTLTLIYFIFNTWFINIFIQPIQDWQTHNFQQSNTHPHIRFSLSRLKIGLKPSPHTHNIQSSSIFLECFKMHANKFTFLETTSRNHAKLALHRNVQVSS</sequence>
<proteinExistence type="predicted"/>
<reference evidence="3" key="1">
    <citation type="journal article" date="2017" name="Nature">
        <title>The sunflower genome provides insights into oil metabolism, flowering and Asterid evolution.</title>
        <authorList>
            <person name="Badouin H."/>
            <person name="Gouzy J."/>
            <person name="Grassa C.J."/>
            <person name="Murat F."/>
            <person name="Staton S.E."/>
            <person name="Cottret L."/>
            <person name="Lelandais-Briere C."/>
            <person name="Owens G.L."/>
            <person name="Carrere S."/>
            <person name="Mayjonade B."/>
            <person name="Legrand L."/>
            <person name="Gill N."/>
            <person name="Kane N.C."/>
            <person name="Bowers J.E."/>
            <person name="Hubner S."/>
            <person name="Bellec A."/>
            <person name="Berard A."/>
            <person name="Berges H."/>
            <person name="Blanchet N."/>
            <person name="Boniface M.C."/>
            <person name="Brunel D."/>
            <person name="Catrice O."/>
            <person name="Chaidir N."/>
            <person name="Claudel C."/>
            <person name="Donnadieu C."/>
            <person name="Faraut T."/>
            <person name="Fievet G."/>
            <person name="Helmstetter N."/>
            <person name="King M."/>
            <person name="Knapp S.J."/>
            <person name="Lai Z."/>
            <person name="Le Paslier M.C."/>
            <person name="Lippi Y."/>
            <person name="Lorenzon L."/>
            <person name="Mandel J.R."/>
            <person name="Marage G."/>
            <person name="Marchand G."/>
            <person name="Marquand E."/>
            <person name="Bret-Mestries E."/>
            <person name="Morien E."/>
            <person name="Nambeesan S."/>
            <person name="Nguyen T."/>
            <person name="Pegot-Espagnet P."/>
            <person name="Pouilly N."/>
            <person name="Raftis F."/>
            <person name="Sallet E."/>
            <person name="Schiex T."/>
            <person name="Thomas J."/>
            <person name="Vandecasteele C."/>
            <person name="Vares D."/>
            <person name="Vear F."/>
            <person name="Vautrin S."/>
            <person name="Crespi M."/>
            <person name="Mangin B."/>
            <person name="Burke J.M."/>
            <person name="Salse J."/>
            <person name="Munos S."/>
            <person name="Vincourt P."/>
            <person name="Rieseberg L.H."/>
            <person name="Langlade N.B."/>
        </authorList>
    </citation>
    <scope>NUCLEOTIDE SEQUENCE [LARGE SCALE GENOMIC DNA]</scope>
    <source>
        <strain evidence="3">cv. SF193</strain>
    </source>
</reference>
<dbReference type="EMBL" id="CM007891">
    <property type="protein sequence ID" value="OTG33559.1"/>
    <property type="molecule type" value="Genomic_DNA"/>
</dbReference>
<keyword evidence="1" id="KW-1133">Transmembrane helix</keyword>
<dbReference type="Proteomes" id="UP000215914">
    <property type="component" value="Chromosome 2"/>
</dbReference>
<gene>
    <name evidence="2" type="ORF">HannXRQ_Chr02g0036061</name>
</gene>
<keyword evidence="1" id="KW-0472">Membrane</keyword>
<organism evidence="2 3">
    <name type="scientific">Helianthus annuus</name>
    <name type="common">Common sunflower</name>
    <dbReference type="NCBI Taxonomy" id="4232"/>
    <lineage>
        <taxon>Eukaryota</taxon>
        <taxon>Viridiplantae</taxon>
        <taxon>Streptophyta</taxon>
        <taxon>Embryophyta</taxon>
        <taxon>Tracheophyta</taxon>
        <taxon>Spermatophyta</taxon>
        <taxon>Magnoliopsida</taxon>
        <taxon>eudicotyledons</taxon>
        <taxon>Gunneridae</taxon>
        <taxon>Pentapetalae</taxon>
        <taxon>asterids</taxon>
        <taxon>campanulids</taxon>
        <taxon>Asterales</taxon>
        <taxon>Asteraceae</taxon>
        <taxon>Asteroideae</taxon>
        <taxon>Heliantheae alliance</taxon>
        <taxon>Heliantheae</taxon>
        <taxon>Helianthus</taxon>
    </lineage>
</organism>
<keyword evidence="1" id="KW-0812">Transmembrane</keyword>
<keyword evidence="3" id="KW-1185">Reference proteome</keyword>
<feature type="transmembrane region" description="Helical" evidence="1">
    <location>
        <begin position="13"/>
        <end position="36"/>
    </location>
</feature>
<evidence type="ECO:0000256" key="1">
    <source>
        <dbReference type="SAM" id="Phobius"/>
    </source>
</evidence>
<protein>
    <submittedName>
        <fullName evidence="2">Uncharacterized protein</fullName>
    </submittedName>
</protein>